<dbReference type="InterPro" id="IPR036388">
    <property type="entry name" value="WH-like_DNA-bd_sf"/>
</dbReference>
<dbReference type="Pfam" id="PF07702">
    <property type="entry name" value="UTRA"/>
    <property type="match status" value="1"/>
</dbReference>
<dbReference type="EMBL" id="RZTZ01000008">
    <property type="protein sequence ID" value="RVT59929.1"/>
    <property type="molecule type" value="Genomic_DNA"/>
</dbReference>
<dbReference type="GO" id="GO:0003700">
    <property type="term" value="F:DNA-binding transcription factor activity"/>
    <property type="evidence" value="ECO:0007669"/>
    <property type="project" value="InterPro"/>
</dbReference>
<comment type="caution">
    <text evidence="5">The sequence shown here is derived from an EMBL/GenBank/DDBJ whole genome shotgun (WGS) entry which is preliminary data.</text>
</comment>
<evidence type="ECO:0000256" key="3">
    <source>
        <dbReference type="ARBA" id="ARBA00023163"/>
    </source>
</evidence>
<accession>A0A3S2X785</accession>
<keyword evidence="3" id="KW-0804">Transcription</keyword>
<sequence>MKLLRKKGPFYIQVKNELKERMIKGVYPKNSLIPPEPELEKEFGVSKITIRKAVEQLALEGYVEKHSGIGTKVLDNRAISKLSKGQGFSEYLLSTGYTLRKGNVTISKIDVSDHPILSNVFHEKECYCIERIFTLNDQPYIHFTHYIPGRFLLSLDPDTFTNSLYEVLYEKGVYFNRFQDEFGVEIPSGKIARLLNIEPKPLFQRTRFSYDINEQLIEYSIGYYNTDIHKYIVNLNI</sequence>
<dbReference type="SMART" id="SM00866">
    <property type="entry name" value="UTRA"/>
    <property type="match status" value="1"/>
</dbReference>
<feature type="domain" description="HTH gntR-type" evidence="4">
    <location>
        <begin position="8"/>
        <end position="76"/>
    </location>
</feature>
<dbReference type="Gene3D" id="1.10.10.10">
    <property type="entry name" value="Winged helix-like DNA-binding domain superfamily/Winged helix DNA-binding domain"/>
    <property type="match status" value="1"/>
</dbReference>
<dbReference type="InterPro" id="IPR050679">
    <property type="entry name" value="Bact_HTH_transcr_reg"/>
</dbReference>
<dbReference type="AlphaFoldDB" id="A0A3S2X785"/>
<dbReference type="SUPFAM" id="SSF64288">
    <property type="entry name" value="Chorismate lyase-like"/>
    <property type="match status" value="1"/>
</dbReference>
<protein>
    <submittedName>
        <fullName evidence="5">GntR family transcriptional regulator</fullName>
    </submittedName>
</protein>
<dbReference type="PRINTS" id="PR00035">
    <property type="entry name" value="HTHGNTR"/>
</dbReference>
<keyword evidence="1" id="KW-0805">Transcription regulation</keyword>
<dbReference type="SUPFAM" id="SSF46785">
    <property type="entry name" value="Winged helix' DNA-binding domain"/>
    <property type="match status" value="1"/>
</dbReference>
<reference evidence="5 6" key="1">
    <citation type="submission" date="2019-01" db="EMBL/GenBank/DDBJ databases">
        <title>Bacillus sp. M5HDSG1-1, whole genome shotgun sequence.</title>
        <authorList>
            <person name="Tuo L."/>
        </authorList>
    </citation>
    <scope>NUCLEOTIDE SEQUENCE [LARGE SCALE GENOMIC DNA]</scope>
    <source>
        <strain evidence="5 6">M5HDSG1-1</strain>
    </source>
</reference>
<dbReference type="PANTHER" id="PTHR44846:SF1">
    <property type="entry name" value="MANNOSYL-D-GLYCERATE TRANSPORT_METABOLISM SYSTEM REPRESSOR MNGR-RELATED"/>
    <property type="match status" value="1"/>
</dbReference>
<keyword evidence="2" id="KW-0238">DNA-binding</keyword>
<dbReference type="SMART" id="SM00345">
    <property type="entry name" value="HTH_GNTR"/>
    <property type="match status" value="1"/>
</dbReference>
<dbReference type="InterPro" id="IPR000524">
    <property type="entry name" value="Tscrpt_reg_HTH_GntR"/>
</dbReference>
<dbReference type="GO" id="GO:0003677">
    <property type="term" value="F:DNA binding"/>
    <property type="evidence" value="ECO:0007669"/>
    <property type="project" value="UniProtKB-KW"/>
</dbReference>
<evidence type="ECO:0000313" key="5">
    <source>
        <dbReference type="EMBL" id="RVT59929.1"/>
    </source>
</evidence>
<dbReference type="RefSeq" id="WP_127739709.1">
    <property type="nucleotide sequence ID" value="NZ_RZTZ01000008.1"/>
</dbReference>
<dbReference type="PANTHER" id="PTHR44846">
    <property type="entry name" value="MANNOSYL-D-GLYCERATE TRANSPORT/METABOLISM SYSTEM REPRESSOR MNGR-RELATED"/>
    <property type="match status" value="1"/>
</dbReference>
<evidence type="ECO:0000313" key="6">
    <source>
        <dbReference type="Proteomes" id="UP000288024"/>
    </source>
</evidence>
<dbReference type="CDD" id="cd07377">
    <property type="entry name" value="WHTH_GntR"/>
    <property type="match status" value="1"/>
</dbReference>
<dbReference type="InterPro" id="IPR028978">
    <property type="entry name" value="Chorismate_lyase_/UTRA_dom_sf"/>
</dbReference>
<organism evidence="5 6">
    <name type="scientific">Niallia taxi</name>
    <dbReference type="NCBI Taxonomy" id="2499688"/>
    <lineage>
        <taxon>Bacteria</taxon>
        <taxon>Bacillati</taxon>
        <taxon>Bacillota</taxon>
        <taxon>Bacilli</taxon>
        <taxon>Bacillales</taxon>
        <taxon>Bacillaceae</taxon>
        <taxon>Niallia</taxon>
    </lineage>
</organism>
<evidence type="ECO:0000259" key="4">
    <source>
        <dbReference type="PROSITE" id="PS50949"/>
    </source>
</evidence>
<dbReference type="GO" id="GO:0045892">
    <property type="term" value="P:negative regulation of DNA-templated transcription"/>
    <property type="evidence" value="ECO:0007669"/>
    <property type="project" value="TreeGrafter"/>
</dbReference>
<dbReference type="Pfam" id="PF00392">
    <property type="entry name" value="GntR"/>
    <property type="match status" value="1"/>
</dbReference>
<gene>
    <name evidence="5" type="ORF">EM808_18595</name>
</gene>
<dbReference type="Proteomes" id="UP000288024">
    <property type="component" value="Unassembled WGS sequence"/>
</dbReference>
<keyword evidence="6" id="KW-1185">Reference proteome</keyword>
<proteinExistence type="predicted"/>
<name>A0A3S2X785_9BACI</name>
<dbReference type="PROSITE" id="PS50949">
    <property type="entry name" value="HTH_GNTR"/>
    <property type="match status" value="1"/>
</dbReference>
<dbReference type="InterPro" id="IPR036390">
    <property type="entry name" value="WH_DNA-bd_sf"/>
</dbReference>
<evidence type="ECO:0000256" key="1">
    <source>
        <dbReference type="ARBA" id="ARBA00023015"/>
    </source>
</evidence>
<evidence type="ECO:0000256" key="2">
    <source>
        <dbReference type="ARBA" id="ARBA00023125"/>
    </source>
</evidence>
<dbReference type="Gene3D" id="3.40.1410.10">
    <property type="entry name" value="Chorismate lyase-like"/>
    <property type="match status" value="1"/>
</dbReference>
<dbReference type="InterPro" id="IPR011663">
    <property type="entry name" value="UTRA"/>
</dbReference>